<feature type="region of interest" description="Disordered" evidence="4">
    <location>
        <begin position="102"/>
        <end position="128"/>
    </location>
</feature>
<comment type="similarity">
    <text evidence="1">Belongs to the CbxX/CfxQ family.</text>
</comment>
<dbReference type="PRINTS" id="PR00819">
    <property type="entry name" value="CBXCFQXSUPER"/>
</dbReference>
<evidence type="ECO:0000259" key="6">
    <source>
        <dbReference type="Pfam" id="PF17866"/>
    </source>
</evidence>
<evidence type="ECO:0000256" key="4">
    <source>
        <dbReference type="SAM" id="MobiDB-lite"/>
    </source>
</evidence>
<dbReference type="Pfam" id="PF00004">
    <property type="entry name" value="AAA"/>
    <property type="match status" value="1"/>
</dbReference>
<dbReference type="InterPro" id="IPR041627">
    <property type="entry name" value="AAA_lid_6"/>
</dbReference>
<evidence type="ECO:0000259" key="5">
    <source>
        <dbReference type="Pfam" id="PF00004"/>
    </source>
</evidence>
<dbReference type="InterPro" id="IPR027417">
    <property type="entry name" value="P-loop_NTPase"/>
</dbReference>
<dbReference type="Proteomes" id="UP000294003">
    <property type="component" value="Unassembled WGS sequence"/>
</dbReference>
<dbReference type="InterPro" id="IPR003959">
    <property type="entry name" value="ATPase_AAA_core"/>
</dbReference>
<reference evidence="7 8" key="1">
    <citation type="submission" date="2018-06" db="EMBL/GenBank/DDBJ databases">
        <title>Complete Genomes of Monosporascus.</title>
        <authorList>
            <person name="Robinson A.J."/>
            <person name="Natvig D.O."/>
        </authorList>
    </citation>
    <scope>NUCLEOTIDE SEQUENCE [LARGE SCALE GENOMIC DNA]</scope>
    <source>
        <strain evidence="7 8">CBS 609.92</strain>
    </source>
</reference>
<evidence type="ECO:0000256" key="3">
    <source>
        <dbReference type="ARBA" id="ARBA00022840"/>
    </source>
</evidence>
<keyword evidence="8" id="KW-1185">Reference proteome</keyword>
<dbReference type="SUPFAM" id="SSF52540">
    <property type="entry name" value="P-loop containing nucleoside triphosphate hydrolases"/>
    <property type="match status" value="1"/>
</dbReference>
<evidence type="ECO:0000313" key="8">
    <source>
        <dbReference type="Proteomes" id="UP000294003"/>
    </source>
</evidence>
<feature type="compositionally biased region" description="Acidic residues" evidence="4">
    <location>
        <begin position="111"/>
        <end position="125"/>
    </location>
</feature>
<dbReference type="EMBL" id="QJNS01000132">
    <property type="protein sequence ID" value="RYO85637.1"/>
    <property type="molecule type" value="Genomic_DNA"/>
</dbReference>
<gene>
    <name evidence="7" type="ORF">DL762_005096</name>
</gene>
<proteinExistence type="inferred from homology"/>
<evidence type="ECO:0008006" key="9">
    <source>
        <dbReference type="Google" id="ProtNLM"/>
    </source>
</evidence>
<dbReference type="InterPro" id="IPR000641">
    <property type="entry name" value="CbxX/CfxQ"/>
</dbReference>
<organism evidence="7 8">
    <name type="scientific">Monosporascus cannonballus</name>
    <dbReference type="NCBI Taxonomy" id="155416"/>
    <lineage>
        <taxon>Eukaryota</taxon>
        <taxon>Fungi</taxon>
        <taxon>Dikarya</taxon>
        <taxon>Ascomycota</taxon>
        <taxon>Pezizomycotina</taxon>
        <taxon>Sordariomycetes</taxon>
        <taxon>Xylariomycetidae</taxon>
        <taxon>Xylariales</taxon>
        <taxon>Xylariales incertae sedis</taxon>
        <taxon>Monosporascus</taxon>
    </lineage>
</organism>
<feature type="domain" description="ATPase AAA-type core" evidence="5">
    <location>
        <begin position="681"/>
        <end position="809"/>
    </location>
</feature>
<feature type="domain" description="CbbX AAA lid" evidence="6">
    <location>
        <begin position="566"/>
        <end position="624"/>
    </location>
</feature>
<dbReference type="Gene3D" id="1.10.8.60">
    <property type="match status" value="1"/>
</dbReference>
<dbReference type="Pfam" id="PF17866">
    <property type="entry name" value="AAA_lid_6"/>
    <property type="match status" value="1"/>
</dbReference>
<dbReference type="PANTHER" id="PTHR43392:SF2">
    <property type="entry name" value="AAA-TYPE ATPASE FAMILY PROTEIN _ ANKYRIN REPEAT FAMILY PROTEIN"/>
    <property type="match status" value="1"/>
</dbReference>
<evidence type="ECO:0000256" key="1">
    <source>
        <dbReference type="ARBA" id="ARBA00010378"/>
    </source>
</evidence>
<comment type="caution">
    <text evidence="7">The sequence shown here is derived from an EMBL/GenBank/DDBJ whole genome shotgun (WGS) entry which is preliminary data.</text>
</comment>
<dbReference type="PANTHER" id="PTHR43392">
    <property type="entry name" value="AAA-TYPE ATPASE FAMILY PROTEIN / ANKYRIN REPEAT FAMILY PROTEIN"/>
    <property type="match status" value="1"/>
</dbReference>
<keyword evidence="2" id="KW-0547">Nucleotide-binding</keyword>
<sequence>MSQITTTSSQCLRSFEQLCSSLGNAKPDCLELMPLEAIKNEYGRLRVWCGNLGALARGHGSIDFRLRESAVMQTNVLKLLGQLLSSLSESIAVVSGSRLPFEQQPCPADLSEPETETSDDSDDDNGMQQPRRELEIRLASIQDTLSHLYRLSFKIRNPNLKPQSLKATLYQEIDQDRGVDLFERFAAFDKAHVNELVSTLRSRNADAREPDYLVSRLAWAITVRRKQSKYWDNHYKKFAAQDAISHVAVPESEHLDIVSNAKINLQPENIPSQVHKTLLSATEATKYDVALDDKTERGTIVSYASTALDLDGRGVDLPAPPLEADKGKEFLCPYYSIGPGVRSISAFADMLGALDQESLTREGLSLPPVVFDDEPWSEDTSPQILDSDLDSKFVAPATPEDEESWDDFFQAVKQSHIPEPDKDPLLREWRSRNPPKPSFDAMESVQDVPVSQSAEARRDYSDEELLELLVRRIHDRFKKKMKVEGGIDGLYSRILVQIQIAPSEDRCVILMGYPEQMEELFQNSNPGLARRFSLEETFHFADFDNVQLGQILDLKLNKEELSATSEAKRVAIEILSRARDRPNFGNGSAIEDLLSRAKAAYQERVSMTTVSERTEGYVLEVRDFDANYDGASHASENGKSMFKDLVGLEDIIAQFEGYQRVAAGMRLHGTDPRPYIPFTFVFKGPPGMRKTITARAVAQIYYDMGFLSAPQVFECSFPTLMAEYAAKMSGKVIRVLKLALGTLLIIHGPYSLGEGNSANEVIGELVDCVAKERFERKMIIILAGYEEDINELMRVNPSLRSRFATEVVFHRMRPEHCLQLLQQCVGKLGIQIEGVDRLDGARWTPVVRLFSKFKTTKSWANV</sequence>
<protein>
    <recommendedName>
        <fullName evidence="9">ATPase AAA-type core domain-containing protein</fullName>
    </recommendedName>
</protein>
<evidence type="ECO:0000256" key="2">
    <source>
        <dbReference type="ARBA" id="ARBA00022741"/>
    </source>
</evidence>
<evidence type="ECO:0000313" key="7">
    <source>
        <dbReference type="EMBL" id="RYO85637.1"/>
    </source>
</evidence>
<name>A0ABY0H8Y7_9PEZI</name>
<feature type="compositionally biased region" description="Basic and acidic residues" evidence="4">
    <location>
        <begin position="418"/>
        <end position="431"/>
    </location>
</feature>
<dbReference type="Gene3D" id="3.40.50.300">
    <property type="entry name" value="P-loop containing nucleotide triphosphate hydrolases"/>
    <property type="match status" value="1"/>
</dbReference>
<accession>A0ABY0H8Y7</accession>
<feature type="region of interest" description="Disordered" evidence="4">
    <location>
        <begin position="418"/>
        <end position="456"/>
    </location>
</feature>
<dbReference type="InterPro" id="IPR050773">
    <property type="entry name" value="CbxX/CfxQ_RuBisCO_ESX"/>
</dbReference>
<keyword evidence="3" id="KW-0067">ATP-binding</keyword>